<comment type="caution">
    <text evidence="3">The sequence shown here is derived from an EMBL/GenBank/DDBJ whole genome shotgun (WGS) entry which is preliminary data.</text>
</comment>
<feature type="transmembrane region" description="Helical" evidence="2">
    <location>
        <begin position="20"/>
        <end position="42"/>
    </location>
</feature>
<keyword evidence="2" id="KW-0812">Transmembrane</keyword>
<evidence type="ECO:0000256" key="2">
    <source>
        <dbReference type="SAM" id="Phobius"/>
    </source>
</evidence>
<feature type="compositionally biased region" description="Basic and acidic residues" evidence="1">
    <location>
        <begin position="189"/>
        <end position="209"/>
    </location>
</feature>
<evidence type="ECO:0000256" key="1">
    <source>
        <dbReference type="SAM" id="MobiDB-lite"/>
    </source>
</evidence>
<feature type="region of interest" description="Disordered" evidence="1">
    <location>
        <begin position="189"/>
        <end position="241"/>
    </location>
</feature>
<dbReference type="EMBL" id="WIGM01001386">
    <property type="protein sequence ID" value="KAF6798884.1"/>
    <property type="molecule type" value="Genomic_DNA"/>
</dbReference>
<keyword evidence="4" id="KW-1185">Reference proteome</keyword>
<protein>
    <submittedName>
        <fullName evidence="3">Uncharacterized protein</fullName>
    </submittedName>
</protein>
<evidence type="ECO:0000313" key="3">
    <source>
        <dbReference type="EMBL" id="KAF6798884.1"/>
    </source>
</evidence>
<dbReference type="AlphaFoldDB" id="A0A8H6MLE8"/>
<reference evidence="3" key="1">
    <citation type="journal article" date="2020" name="Phytopathology">
        <title>Genome Sequence Resources of Colletotrichum truncatum, C. plurivorum, C. musicola, and C. sojae: Four Species Pathogenic to Soybean (Glycine max).</title>
        <authorList>
            <person name="Rogerio F."/>
            <person name="Boufleur T.R."/>
            <person name="Ciampi-Guillardi M."/>
            <person name="Sukno S.A."/>
            <person name="Thon M.R."/>
            <person name="Massola Junior N.S."/>
            <person name="Baroncelli R."/>
        </authorList>
    </citation>
    <scope>NUCLEOTIDE SEQUENCE</scope>
    <source>
        <strain evidence="3">LFN0074</strain>
    </source>
</reference>
<keyword evidence="2" id="KW-0472">Membrane</keyword>
<proteinExistence type="predicted"/>
<sequence length="241" mass="26247">MILNSFILSLPSEPLHVSHVAFLLPLVALPQYYILSVGYLLLSTQAPNHPLCLAVSPPFKRPSLPLTATPHATAIPPSLALFLQPRLFRPPTSQALHVRSRFAVPLPDEVENNVPCVRCARSALRGSSLGRCVKTKNARCARCAKSRKGGCTPVRWDTADDANALVFLLCHGGTHPVLPLLLPESSTPYDDKISELESADDKMGEDKPKPTHPKHPKHDLAVEAQEAPAPVSSRPVRRVLL</sequence>
<keyword evidence="2" id="KW-1133">Transmembrane helix</keyword>
<evidence type="ECO:0000313" key="4">
    <source>
        <dbReference type="Proteomes" id="UP000639643"/>
    </source>
</evidence>
<name>A0A8H6MLE8_9PEZI</name>
<dbReference type="Proteomes" id="UP000639643">
    <property type="component" value="Unassembled WGS sequence"/>
</dbReference>
<gene>
    <name evidence="3" type="ORF">CMUS01_15677</name>
</gene>
<accession>A0A8H6MLE8</accession>
<organism evidence="3 4">
    <name type="scientific">Colletotrichum musicola</name>
    <dbReference type="NCBI Taxonomy" id="2175873"/>
    <lineage>
        <taxon>Eukaryota</taxon>
        <taxon>Fungi</taxon>
        <taxon>Dikarya</taxon>
        <taxon>Ascomycota</taxon>
        <taxon>Pezizomycotina</taxon>
        <taxon>Sordariomycetes</taxon>
        <taxon>Hypocreomycetidae</taxon>
        <taxon>Glomerellales</taxon>
        <taxon>Glomerellaceae</taxon>
        <taxon>Colletotrichum</taxon>
        <taxon>Colletotrichum orchidearum species complex</taxon>
    </lineage>
</organism>